<dbReference type="AlphaFoldDB" id="A0A2A5WVQ3"/>
<name>A0A2A5WVQ3_9GAMM</name>
<gene>
    <name evidence="2" type="ORF">CNE99_03380</name>
</gene>
<protein>
    <submittedName>
        <fullName evidence="2">Uncharacterized protein</fullName>
    </submittedName>
</protein>
<evidence type="ECO:0000313" key="2">
    <source>
        <dbReference type="EMBL" id="PDH40615.1"/>
    </source>
</evidence>
<organism evidence="2 3">
    <name type="scientific">OM182 bacterium MED-G24</name>
    <dbReference type="NCBI Taxonomy" id="1986255"/>
    <lineage>
        <taxon>Bacteria</taxon>
        <taxon>Pseudomonadati</taxon>
        <taxon>Pseudomonadota</taxon>
        <taxon>Gammaproteobacteria</taxon>
        <taxon>OMG group</taxon>
        <taxon>OM182 clade</taxon>
    </lineage>
</organism>
<comment type="caution">
    <text evidence="2">The sequence shown here is derived from an EMBL/GenBank/DDBJ whole genome shotgun (WGS) entry which is preliminary data.</text>
</comment>
<accession>A0A2A5WVQ3</accession>
<reference evidence="2 3" key="1">
    <citation type="submission" date="2017-08" db="EMBL/GenBank/DDBJ databases">
        <title>Fine stratification of microbial communities through a metagenomic profile of the photic zone.</title>
        <authorList>
            <person name="Haro-Moreno J.M."/>
            <person name="Lopez-Perez M."/>
            <person name="De La Torre J."/>
            <person name="Picazo A."/>
            <person name="Camacho A."/>
            <person name="Rodriguez-Valera F."/>
        </authorList>
    </citation>
    <scope>NUCLEOTIDE SEQUENCE [LARGE SCALE GENOMIC DNA]</scope>
    <source>
        <strain evidence="2">MED-G24</strain>
    </source>
</reference>
<feature type="region of interest" description="Disordered" evidence="1">
    <location>
        <begin position="57"/>
        <end position="78"/>
    </location>
</feature>
<evidence type="ECO:0000256" key="1">
    <source>
        <dbReference type="SAM" id="MobiDB-lite"/>
    </source>
</evidence>
<sequence length="100" mass="11594">MYTCEGDRYEPVAHRSGDWIVVGHYEPDSKPSVYVEIHWPEDLEMSSQPDHNIREITTNNLPNHPTGEFPISRQDDGVRYQRNGNPVRLQDFSMTLPQTP</sequence>
<evidence type="ECO:0000313" key="3">
    <source>
        <dbReference type="Proteomes" id="UP000219327"/>
    </source>
</evidence>
<dbReference type="Proteomes" id="UP000219327">
    <property type="component" value="Unassembled WGS sequence"/>
</dbReference>
<proteinExistence type="predicted"/>
<dbReference type="EMBL" id="NTKD01000010">
    <property type="protein sequence ID" value="PDH40615.1"/>
    <property type="molecule type" value="Genomic_DNA"/>
</dbReference>